<gene>
    <name evidence="1" type="ORF">EEDITHA_LOCUS2086</name>
</gene>
<name>A0AAU9TI73_EUPED</name>
<accession>A0AAU9TI73</accession>
<evidence type="ECO:0000313" key="1">
    <source>
        <dbReference type="EMBL" id="CAH2085637.1"/>
    </source>
</evidence>
<evidence type="ECO:0000313" key="2">
    <source>
        <dbReference type="Proteomes" id="UP001153954"/>
    </source>
</evidence>
<keyword evidence="2" id="KW-1185">Reference proteome</keyword>
<dbReference type="AlphaFoldDB" id="A0AAU9TI73"/>
<comment type="caution">
    <text evidence="1">The sequence shown here is derived from an EMBL/GenBank/DDBJ whole genome shotgun (WGS) entry which is preliminary data.</text>
</comment>
<dbReference type="Proteomes" id="UP001153954">
    <property type="component" value="Unassembled WGS sequence"/>
</dbReference>
<reference evidence="1" key="1">
    <citation type="submission" date="2022-03" db="EMBL/GenBank/DDBJ databases">
        <authorList>
            <person name="Tunstrom K."/>
        </authorList>
    </citation>
    <scope>NUCLEOTIDE SEQUENCE</scope>
</reference>
<dbReference type="EMBL" id="CAKOGL010000004">
    <property type="protein sequence ID" value="CAH2085637.1"/>
    <property type="molecule type" value="Genomic_DNA"/>
</dbReference>
<proteinExistence type="predicted"/>
<sequence length="155" mass="17190">MPHIAFPDIRSPFQDSSTPAAIGSTTYVTSPLPLQLAYSMGYVDYFGSLRGNLMSDFILERAPSISRSIARRVTLNLCSNPVIGVHVSAPYINIGGTHCSKTFAFKHYGIFESKTRRSLPNATLFFWRKSPTDQQTSHPVQPNPPIGFLHEFVSV</sequence>
<protein>
    <submittedName>
        <fullName evidence="1">Uncharacterized protein</fullName>
    </submittedName>
</protein>
<organism evidence="1 2">
    <name type="scientific">Euphydryas editha</name>
    <name type="common">Edith's checkerspot</name>
    <dbReference type="NCBI Taxonomy" id="104508"/>
    <lineage>
        <taxon>Eukaryota</taxon>
        <taxon>Metazoa</taxon>
        <taxon>Ecdysozoa</taxon>
        <taxon>Arthropoda</taxon>
        <taxon>Hexapoda</taxon>
        <taxon>Insecta</taxon>
        <taxon>Pterygota</taxon>
        <taxon>Neoptera</taxon>
        <taxon>Endopterygota</taxon>
        <taxon>Lepidoptera</taxon>
        <taxon>Glossata</taxon>
        <taxon>Ditrysia</taxon>
        <taxon>Papilionoidea</taxon>
        <taxon>Nymphalidae</taxon>
        <taxon>Nymphalinae</taxon>
        <taxon>Euphydryas</taxon>
    </lineage>
</organism>